<dbReference type="EMBL" id="CP059735">
    <property type="protein sequence ID" value="WDD97224.1"/>
    <property type="molecule type" value="Genomic_DNA"/>
</dbReference>
<protein>
    <submittedName>
        <fullName evidence="1">Uncharacterized protein</fullName>
    </submittedName>
</protein>
<proteinExistence type="predicted"/>
<reference evidence="1 2" key="2">
    <citation type="journal article" date="2022" name="Mar. Drugs">
        <title>Bioassay-Guided Fractionation Leads to the Detection of Cholic Acid Generated by the Rare Thalassomonas sp.</title>
        <authorList>
            <person name="Pheiffer F."/>
            <person name="Schneider Y.K."/>
            <person name="Hansen E.H."/>
            <person name="Andersen J.H."/>
            <person name="Isaksson J."/>
            <person name="Busche T."/>
            <person name="R C."/>
            <person name="Kalinowski J."/>
            <person name="Zyl L.V."/>
            <person name="Trindade M."/>
        </authorList>
    </citation>
    <scope>NUCLEOTIDE SEQUENCE [LARGE SCALE GENOMIC DNA]</scope>
    <source>
        <strain evidence="1 2">A5K-106</strain>
    </source>
</reference>
<evidence type="ECO:0000313" key="2">
    <source>
        <dbReference type="Proteomes" id="UP000032568"/>
    </source>
</evidence>
<reference evidence="1 2" key="1">
    <citation type="journal article" date="2015" name="Genome Announc.">
        <title>Draft Genome Sequences of Marine Isolates of Thalassomonas viridans and Thalassomonas actiniarum.</title>
        <authorList>
            <person name="Olonade I."/>
            <person name="van Zyl L.J."/>
            <person name="Trindade M."/>
        </authorList>
    </citation>
    <scope>NUCLEOTIDE SEQUENCE [LARGE SCALE GENOMIC DNA]</scope>
    <source>
        <strain evidence="1 2">A5K-106</strain>
    </source>
</reference>
<accession>A0AAF0C1Z6</accession>
<evidence type="ECO:0000313" key="1">
    <source>
        <dbReference type="EMBL" id="WDD97224.1"/>
    </source>
</evidence>
<dbReference type="RefSeq" id="WP_160298320.1">
    <property type="nucleotide sequence ID" value="NZ_CP059735.1"/>
</dbReference>
<name>A0AAF0C1Z6_9GAMM</name>
<gene>
    <name evidence="1" type="ORF">SG35_017995</name>
</gene>
<sequence>MNNKHSIKLLFFIGINIPHGDKPLLWAGGPDFKCDIADILSVSMFVPASFACCFWGV</sequence>
<keyword evidence="2" id="KW-1185">Reference proteome</keyword>
<dbReference type="Proteomes" id="UP000032568">
    <property type="component" value="Chromosome"/>
</dbReference>
<dbReference type="AlphaFoldDB" id="A0AAF0C1Z6"/>
<dbReference type="KEGG" id="tact:SG35_017995"/>
<organism evidence="1 2">
    <name type="scientific">Thalassomonas actiniarum</name>
    <dbReference type="NCBI Taxonomy" id="485447"/>
    <lineage>
        <taxon>Bacteria</taxon>
        <taxon>Pseudomonadati</taxon>
        <taxon>Pseudomonadota</taxon>
        <taxon>Gammaproteobacteria</taxon>
        <taxon>Alteromonadales</taxon>
        <taxon>Colwelliaceae</taxon>
        <taxon>Thalassomonas</taxon>
    </lineage>
</organism>